<keyword evidence="8 12" id="KW-0067">ATP-binding</keyword>
<evidence type="ECO:0000256" key="8">
    <source>
        <dbReference type="ARBA" id="ARBA00022840"/>
    </source>
</evidence>
<evidence type="ECO:0000256" key="10">
    <source>
        <dbReference type="ARBA" id="ARBA00033786"/>
    </source>
</evidence>
<keyword evidence="9" id="KW-0092">Biotin</keyword>
<dbReference type="PANTHER" id="PTHR18866">
    <property type="entry name" value="CARBOXYLASE:PYRUVATE/ACETYL-COA/PROPIONYL-COA CARBOXYLASE"/>
    <property type="match status" value="1"/>
</dbReference>
<feature type="domain" description="Lipoyl-binding" evidence="13">
    <location>
        <begin position="588"/>
        <end position="665"/>
    </location>
</feature>
<dbReference type="InterPro" id="IPR011054">
    <property type="entry name" value="Rudment_hybrid_motif"/>
</dbReference>
<dbReference type="RefSeq" id="WP_318954276.1">
    <property type="nucleotide sequence ID" value="NZ_CP137555.1"/>
</dbReference>
<dbReference type="AlphaFoldDB" id="A0AAU0MYM8"/>
<dbReference type="FunFam" id="3.30.1490.20:FF:000003">
    <property type="entry name" value="acetyl-CoA carboxylase isoform X1"/>
    <property type="match status" value="1"/>
</dbReference>
<evidence type="ECO:0000256" key="2">
    <source>
        <dbReference type="ARBA" id="ARBA00003761"/>
    </source>
</evidence>
<evidence type="ECO:0000313" key="16">
    <source>
        <dbReference type="EMBL" id="WOX05812.1"/>
    </source>
</evidence>
<dbReference type="InterPro" id="IPR050856">
    <property type="entry name" value="Biotin_carboxylase_complex"/>
</dbReference>
<feature type="domain" description="ATP-grasp" evidence="14">
    <location>
        <begin position="119"/>
        <end position="315"/>
    </location>
</feature>
<dbReference type="PROSITE" id="PS00866">
    <property type="entry name" value="CPSASE_1"/>
    <property type="match status" value="1"/>
</dbReference>
<dbReference type="PROSITE" id="PS50979">
    <property type="entry name" value="BC"/>
    <property type="match status" value="1"/>
</dbReference>
<evidence type="ECO:0000256" key="9">
    <source>
        <dbReference type="ARBA" id="ARBA00023267"/>
    </source>
</evidence>
<dbReference type="GO" id="GO:0005524">
    <property type="term" value="F:ATP binding"/>
    <property type="evidence" value="ECO:0007669"/>
    <property type="project" value="UniProtKB-UniRule"/>
</dbReference>
<evidence type="ECO:0000256" key="12">
    <source>
        <dbReference type="PROSITE-ProRule" id="PRU00409"/>
    </source>
</evidence>
<dbReference type="KEGG" id="mpaf:R5R33_01295"/>
<dbReference type="FunFam" id="3.30.470.20:FF:000028">
    <property type="entry name" value="Methylcrotonoyl-CoA carboxylase subunit alpha, mitochondrial"/>
    <property type="match status" value="1"/>
</dbReference>
<evidence type="ECO:0000256" key="6">
    <source>
        <dbReference type="ARBA" id="ARBA00022598"/>
    </source>
</evidence>
<dbReference type="EMBL" id="CP137555">
    <property type="protein sequence ID" value="WOX05812.1"/>
    <property type="molecule type" value="Genomic_DNA"/>
</dbReference>
<dbReference type="InterPro" id="IPR011053">
    <property type="entry name" value="Single_hybrid_motif"/>
</dbReference>
<feature type="domain" description="Biotin carboxylation" evidence="15">
    <location>
        <begin position="1"/>
        <end position="453"/>
    </location>
</feature>
<protein>
    <recommendedName>
        <fullName evidence="5">Biotin carboxylase</fullName>
    </recommendedName>
    <alternativeName>
        <fullName evidence="10">Acetyl-coenzyme A carboxylase biotin carboxylase subunit A</fullName>
    </alternativeName>
</protein>
<gene>
    <name evidence="16" type="ORF">R5R33_01295</name>
</gene>
<dbReference type="SUPFAM" id="SSF51230">
    <property type="entry name" value="Single hybrid motif"/>
    <property type="match status" value="1"/>
</dbReference>
<dbReference type="PANTHER" id="PTHR18866:SF33">
    <property type="entry name" value="METHYLCROTONOYL-COA CARBOXYLASE SUBUNIT ALPHA, MITOCHONDRIAL-RELATED"/>
    <property type="match status" value="1"/>
</dbReference>
<evidence type="ECO:0000259" key="15">
    <source>
        <dbReference type="PROSITE" id="PS50979"/>
    </source>
</evidence>
<dbReference type="PROSITE" id="PS50968">
    <property type="entry name" value="BIOTINYL_LIPOYL"/>
    <property type="match status" value="1"/>
</dbReference>
<evidence type="ECO:0000256" key="3">
    <source>
        <dbReference type="ARBA" id="ARBA00004956"/>
    </source>
</evidence>
<comment type="cofactor">
    <cofactor evidence="1">
        <name>biotin</name>
        <dbReference type="ChEBI" id="CHEBI:57586"/>
    </cofactor>
</comment>
<dbReference type="InterPro" id="IPR005481">
    <property type="entry name" value="BC-like_N"/>
</dbReference>
<dbReference type="CDD" id="cd06850">
    <property type="entry name" value="biotinyl_domain"/>
    <property type="match status" value="1"/>
</dbReference>
<dbReference type="GO" id="GO:0046872">
    <property type="term" value="F:metal ion binding"/>
    <property type="evidence" value="ECO:0007669"/>
    <property type="project" value="InterPro"/>
</dbReference>
<dbReference type="SUPFAM" id="SSF56059">
    <property type="entry name" value="Glutathione synthetase ATP-binding domain-like"/>
    <property type="match status" value="1"/>
</dbReference>
<dbReference type="InterPro" id="IPR016185">
    <property type="entry name" value="PreATP-grasp_dom_sf"/>
</dbReference>
<dbReference type="InterPro" id="IPR011761">
    <property type="entry name" value="ATP-grasp"/>
</dbReference>
<evidence type="ECO:0000313" key="17">
    <source>
        <dbReference type="Proteomes" id="UP001302477"/>
    </source>
</evidence>
<keyword evidence="6" id="KW-0436">Ligase</keyword>
<reference evidence="16 17" key="1">
    <citation type="submission" date="2023-10" db="EMBL/GenBank/DDBJ databases">
        <title>Description of Microbulbifer bruguierae sp. nov., isolated from the sediments of mangrove plant Bruguiera sexangula and comparative genomic analyses of the genus Microbulbifer.</title>
        <authorList>
            <person name="Long M."/>
        </authorList>
    </citation>
    <scope>NUCLEOTIDE SEQUENCE [LARGE SCALE GENOMIC DNA]</scope>
    <source>
        <strain evidence="16 17">SPO729</strain>
    </source>
</reference>
<dbReference type="FunFam" id="3.40.50.20:FF:000010">
    <property type="entry name" value="Propionyl-CoA carboxylase subunit alpha"/>
    <property type="match status" value="1"/>
</dbReference>
<dbReference type="Pfam" id="PF02786">
    <property type="entry name" value="CPSase_L_D2"/>
    <property type="match status" value="1"/>
</dbReference>
<comment type="pathway">
    <text evidence="3">Lipid metabolism; malonyl-CoA biosynthesis; malonyl-CoA from acetyl-CoA: step 1/1.</text>
</comment>
<evidence type="ECO:0000256" key="11">
    <source>
        <dbReference type="ARBA" id="ARBA00048600"/>
    </source>
</evidence>
<comment type="subunit">
    <text evidence="4">Acetyl-CoA carboxylase is a heterohexamer of biotin carboxyl carrier protein, biotin carboxylase and the two subunits of carboxyl transferase in a 2:2 complex.</text>
</comment>
<sequence length="668" mass="72166">MPTLLVANRGEIALRIMRTARQEGYCTVAIYSDADRDAAHVVAADLAVPIGGNTPQESYLDIGKILDAAQRTGADCIHPGYGFLSENAQFARACEEAGLSFIGPSADVIELMGNKRQAKTFALAAGVPCIPGYEGAQDLAELQRQAARIGYPVMLKAAAGGGGRGMRVVQDESDFSAQLMSARKEALSAFGNDEIILEKALSEVRHIEIQIFADTQGNCIHLGERDCSIQRRHQKVVEEAPSPILTPALRQTMGKAATALAQACGYTNAGTVEFLLDSDGQFYFLEMNTRLQVEHGVTELITGTDLVAWQLAIARGESLPICQDDVALHGHAIEVRLYAEDPERDFLPQSGKILYWQHSFAEDQVVGSTSPAIRFDHALATGITISPYYDPMLGKLMAWGKDRNEARRRLSHALQALKLLGPQNNRAYLKQIIDHPVFAAGSAHTGFLEQQFSPAVAGSESVSRAHALACALLHHARIPAMHFTSGAANWQSGHLPLSREYRLSDGIHSFAVTLCATSTHHYTVTLTAEIRHTITLTSIANAISSSGELAVSIDDVIHPVLFHIGDKQLSMLFEQRLWSFTDETYMPVQPVSHSGTGLILAPMDGCITQICIEPGATVESGSLLATMEAMKMEHALRADGGGIVTRVNAYAGDQVHSGQLIIEIEQAG</sequence>
<evidence type="ECO:0000256" key="1">
    <source>
        <dbReference type="ARBA" id="ARBA00001953"/>
    </source>
</evidence>
<evidence type="ECO:0000256" key="4">
    <source>
        <dbReference type="ARBA" id="ARBA00011750"/>
    </source>
</evidence>
<accession>A0AAU0MYM8</accession>
<name>A0AAU0MYM8_9GAMM</name>
<dbReference type="GO" id="GO:0004075">
    <property type="term" value="F:biotin carboxylase activity"/>
    <property type="evidence" value="ECO:0007669"/>
    <property type="project" value="UniProtKB-EC"/>
</dbReference>
<evidence type="ECO:0000256" key="7">
    <source>
        <dbReference type="ARBA" id="ARBA00022741"/>
    </source>
</evidence>
<comment type="function">
    <text evidence="2">This protein is a component of the acetyl coenzyme A carboxylase complex; first, biotin carboxylase catalyzes the carboxylation of the carrier protein and then the transcarboxylase transfers the carboxyl group to form malonyl-CoA.</text>
</comment>
<evidence type="ECO:0000259" key="13">
    <source>
        <dbReference type="PROSITE" id="PS50968"/>
    </source>
</evidence>
<proteinExistence type="predicted"/>
<dbReference type="InterPro" id="IPR000089">
    <property type="entry name" value="Biotin_lipoyl"/>
</dbReference>
<dbReference type="PROSITE" id="PS50975">
    <property type="entry name" value="ATP_GRASP"/>
    <property type="match status" value="1"/>
</dbReference>
<comment type="catalytic activity">
    <reaction evidence="11">
        <text>N(6)-biotinyl-L-lysyl-[protein] + hydrogencarbonate + ATP = N(6)-carboxybiotinyl-L-lysyl-[protein] + ADP + phosphate + H(+)</text>
        <dbReference type="Rhea" id="RHEA:13501"/>
        <dbReference type="Rhea" id="RHEA-COMP:10505"/>
        <dbReference type="Rhea" id="RHEA-COMP:10506"/>
        <dbReference type="ChEBI" id="CHEBI:15378"/>
        <dbReference type="ChEBI" id="CHEBI:17544"/>
        <dbReference type="ChEBI" id="CHEBI:30616"/>
        <dbReference type="ChEBI" id="CHEBI:43474"/>
        <dbReference type="ChEBI" id="CHEBI:83144"/>
        <dbReference type="ChEBI" id="CHEBI:83145"/>
        <dbReference type="ChEBI" id="CHEBI:456216"/>
        <dbReference type="EC" id="6.3.4.14"/>
    </reaction>
</comment>
<dbReference type="InterPro" id="IPR005482">
    <property type="entry name" value="Biotin_COase_C"/>
</dbReference>
<evidence type="ECO:0000259" key="14">
    <source>
        <dbReference type="PROSITE" id="PS50975"/>
    </source>
</evidence>
<dbReference type="InterPro" id="IPR011764">
    <property type="entry name" value="Biotin_carboxylation_dom"/>
</dbReference>
<dbReference type="InterPro" id="IPR005479">
    <property type="entry name" value="CPAse_ATP-bd"/>
</dbReference>
<dbReference type="SUPFAM" id="SSF52440">
    <property type="entry name" value="PreATP-grasp domain"/>
    <property type="match status" value="1"/>
</dbReference>
<dbReference type="Proteomes" id="UP001302477">
    <property type="component" value="Chromosome"/>
</dbReference>
<dbReference type="Pfam" id="PF00289">
    <property type="entry name" value="Biotin_carb_N"/>
    <property type="match status" value="1"/>
</dbReference>
<keyword evidence="7 12" id="KW-0547">Nucleotide-binding</keyword>
<dbReference type="SUPFAM" id="SSF51246">
    <property type="entry name" value="Rudiment single hybrid motif"/>
    <property type="match status" value="1"/>
</dbReference>
<dbReference type="Gene3D" id="3.30.470.20">
    <property type="entry name" value="ATP-grasp fold, B domain"/>
    <property type="match status" value="1"/>
</dbReference>
<dbReference type="PROSITE" id="PS00867">
    <property type="entry name" value="CPSASE_2"/>
    <property type="match status" value="1"/>
</dbReference>
<dbReference type="Gene3D" id="2.40.50.100">
    <property type="match status" value="1"/>
</dbReference>
<dbReference type="SMART" id="SM00878">
    <property type="entry name" value="Biotin_carb_C"/>
    <property type="match status" value="1"/>
</dbReference>
<dbReference type="Pfam" id="PF02785">
    <property type="entry name" value="Biotin_carb_C"/>
    <property type="match status" value="1"/>
</dbReference>
<keyword evidence="17" id="KW-1185">Reference proteome</keyword>
<evidence type="ECO:0000256" key="5">
    <source>
        <dbReference type="ARBA" id="ARBA00017242"/>
    </source>
</evidence>
<organism evidence="16 17">
    <name type="scientific">Microbulbifer pacificus</name>
    <dbReference type="NCBI Taxonomy" id="407164"/>
    <lineage>
        <taxon>Bacteria</taxon>
        <taxon>Pseudomonadati</taxon>
        <taxon>Pseudomonadota</taxon>
        <taxon>Gammaproteobacteria</taxon>
        <taxon>Cellvibrionales</taxon>
        <taxon>Microbulbiferaceae</taxon>
        <taxon>Microbulbifer</taxon>
    </lineage>
</organism>
<dbReference type="Pfam" id="PF00364">
    <property type="entry name" value="Biotin_lipoyl"/>
    <property type="match status" value="1"/>
</dbReference>